<feature type="domain" description="EAL" evidence="1">
    <location>
        <begin position="194"/>
        <end position="444"/>
    </location>
</feature>
<dbReference type="InterPro" id="IPR035919">
    <property type="entry name" value="EAL_sf"/>
</dbReference>
<proteinExistence type="predicted"/>
<dbReference type="SMART" id="SM00052">
    <property type="entry name" value="EAL"/>
    <property type="match status" value="1"/>
</dbReference>
<dbReference type="CDD" id="cd01948">
    <property type="entry name" value="EAL"/>
    <property type="match status" value="1"/>
</dbReference>
<dbReference type="Proteomes" id="UP000269097">
    <property type="component" value="Chromosome"/>
</dbReference>
<evidence type="ECO:0000259" key="1">
    <source>
        <dbReference type="PROSITE" id="PS50883"/>
    </source>
</evidence>
<dbReference type="Pfam" id="PF00563">
    <property type="entry name" value="EAL"/>
    <property type="match status" value="1"/>
</dbReference>
<dbReference type="Gene3D" id="3.20.20.450">
    <property type="entry name" value="EAL domain"/>
    <property type="match status" value="1"/>
</dbReference>
<dbReference type="PANTHER" id="PTHR33121">
    <property type="entry name" value="CYCLIC DI-GMP PHOSPHODIESTERASE PDEF"/>
    <property type="match status" value="1"/>
</dbReference>
<evidence type="ECO:0000313" key="2">
    <source>
        <dbReference type="EMBL" id="AYQ73577.1"/>
    </source>
</evidence>
<accession>A0A3G3K0D3</accession>
<dbReference type="EMBL" id="CP033433">
    <property type="protein sequence ID" value="AYQ73577.1"/>
    <property type="molecule type" value="Genomic_DNA"/>
</dbReference>
<keyword evidence="3" id="KW-1185">Reference proteome</keyword>
<dbReference type="PROSITE" id="PS50883">
    <property type="entry name" value="EAL"/>
    <property type="match status" value="1"/>
</dbReference>
<name>A0A3G3K0D3_9BACL</name>
<gene>
    <name evidence="2" type="ORF">EAV92_13915</name>
</gene>
<protein>
    <submittedName>
        <fullName evidence="2">EAL domain-containing protein</fullName>
    </submittedName>
</protein>
<evidence type="ECO:0000313" key="3">
    <source>
        <dbReference type="Proteomes" id="UP000269097"/>
    </source>
</evidence>
<dbReference type="RefSeq" id="WP_123041661.1">
    <property type="nucleotide sequence ID" value="NZ_CP033433.1"/>
</dbReference>
<dbReference type="InterPro" id="IPR001633">
    <property type="entry name" value="EAL_dom"/>
</dbReference>
<dbReference type="InterPro" id="IPR050706">
    <property type="entry name" value="Cyclic-di-GMP_PDE-like"/>
</dbReference>
<dbReference type="GO" id="GO:0071111">
    <property type="term" value="F:cyclic-guanylate-specific phosphodiesterase activity"/>
    <property type="evidence" value="ECO:0007669"/>
    <property type="project" value="InterPro"/>
</dbReference>
<organism evidence="2 3">
    <name type="scientific">Cohnella candidum</name>
    <dbReference type="NCBI Taxonomy" id="2674991"/>
    <lineage>
        <taxon>Bacteria</taxon>
        <taxon>Bacillati</taxon>
        <taxon>Bacillota</taxon>
        <taxon>Bacilli</taxon>
        <taxon>Bacillales</taxon>
        <taxon>Paenibacillaceae</taxon>
        <taxon>Cohnella</taxon>
    </lineage>
</organism>
<dbReference type="SUPFAM" id="SSF141868">
    <property type="entry name" value="EAL domain-like"/>
    <property type="match status" value="1"/>
</dbReference>
<dbReference type="KEGG" id="coh:EAV92_13915"/>
<sequence>MTSPTLLERISMGLKLLLPDRAIKFFPPDFTLRRPVLSLLAKGLEGQSACYLALFRLEFARLQHEVSEEAWASLHDAARRHLRIAAAEQWKDEELIVLDQFDRADYVLLFRAESHGVGVSAGLPPAMNEKLERMRRSLEVGLHGAAPEWRLNLRVVLASVPLHAAKGQSSPENLLRESYEFARALATRQATPQTAAARRQLEQMLERGAVSVLAQPIMNLTSGDVSGWEILTRGPEGSAFHMPDELFRLASQTRLLSRLEFLIISKALEEVASRDISEPVFLNVTAVTLTHPLFLSHVLKCLERHPGLSAGQIYFEITERHEVSDFEAMAVILASFRQRGFRFAVDDAGAGYSSLQWIGELGPELIKIDQSVIRHVDRVAVKESMLKALVTLAKELNCEVVAEGVEREEEADVLFRLDVDMGQGYYFARPSALLPADERVMFQETKARIQHRRGQAAS</sequence>
<reference evidence="2 3" key="1">
    <citation type="submission" date="2018-10" db="EMBL/GenBank/DDBJ databases">
        <title>Genome Sequence of Cohnella sp.</title>
        <authorList>
            <person name="Srinivasan S."/>
            <person name="Kim M.K."/>
        </authorList>
    </citation>
    <scope>NUCLEOTIDE SEQUENCE [LARGE SCALE GENOMIC DNA]</scope>
    <source>
        <strain evidence="2 3">18JY8-7</strain>
    </source>
</reference>
<dbReference type="PANTHER" id="PTHR33121:SF76">
    <property type="entry name" value="SIGNALING PROTEIN"/>
    <property type="match status" value="1"/>
</dbReference>
<dbReference type="AlphaFoldDB" id="A0A3G3K0D3"/>